<evidence type="ECO:0000256" key="2">
    <source>
        <dbReference type="HAMAP-Rule" id="MF_01103"/>
    </source>
</evidence>
<keyword evidence="5" id="KW-1185">Reference proteome</keyword>
<dbReference type="STRING" id="258723.GCA_900169305_00308"/>
<accession>A0A1I3UW83</accession>
<dbReference type="Pfam" id="PF05979">
    <property type="entry name" value="DUF896"/>
    <property type="match status" value="1"/>
</dbReference>
<dbReference type="NCBIfam" id="NF002711">
    <property type="entry name" value="PRK02539.1"/>
    <property type="match status" value="1"/>
</dbReference>
<dbReference type="OrthoDB" id="390105at2"/>
<dbReference type="RefSeq" id="WP_091895331.1">
    <property type="nucleotide sequence ID" value="NZ_FOSJ01000001.1"/>
</dbReference>
<organism evidence="4 5">
    <name type="scientific">Marinilactibacillus piezotolerans</name>
    <dbReference type="NCBI Taxonomy" id="258723"/>
    <lineage>
        <taxon>Bacteria</taxon>
        <taxon>Bacillati</taxon>
        <taxon>Bacillota</taxon>
        <taxon>Bacilli</taxon>
        <taxon>Lactobacillales</taxon>
        <taxon>Carnobacteriaceae</taxon>
        <taxon>Marinilactibacillus</taxon>
    </lineage>
</organism>
<sequence length="80" mass="9515">MLPKKQLDRINELVRKDRVEGLTHEEKNEQKELREKYIKAFRSGMKNHIEGMKVVDPEGKDVTPHKLKKIQREKGIHNRS</sequence>
<protein>
    <recommendedName>
        <fullName evidence="2">UPF0291 protein SAMN04488569_1001133</fullName>
    </recommendedName>
</protein>
<evidence type="ECO:0000313" key="5">
    <source>
        <dbReference type="Proteomes" id="UP000199589"/>
    </source>
</evidence>
<gene>
    <name evidence="4" type="ORF">SAMN04488569_1001133</name>
</gene>
<dbReference type="EMBL" id="FOSJ01000001">
    <property type="protein sequence ID" value="SFJ86346.1"/>
    <property type="molecule type" value="Genomic_DNA"/>
</dbReference>
<name>A0A1I3UW83_9LACT</name>
<dbReference type="GO" id="GO:0005737">
    <property type="term" value="C:cytoplasm"/>
    <property type="evidence" value="ECO:0007669"/>
    <property type="project" value="UniProtKB-SubCell"/>
</dbReference>
<feature type="region of interest" description="Disordered" evidence="3">
    <location>
        <begin position="56"/>
        <end position="80"/>
    </location>
</feature>
<evidence type="ECO:0000256" key="3">
    <source>
        <dbReference type="SAM" id="MobiDB-lite"/>
    </source>
</evidence>
<dbReference type="InterPro" id="IPR009242">
    <property type="entry name" value="DUF896"/>
</dbReference>
<comment type="subcellular location">
    <subcellularLocation>
        <location evidence="2">Cytoplasm</location>
    </subcellularLocation>
</comment>
<dbReference type="Gene3D" id="1.10.287.540">
    <property type="entry name" value="Helix hairpin bin"/>
    <property type="match status" value="1"/>
</dbReference>
<proteinExistence type="inferred from homology"/>
<evidence type="ECO:0000313" key="4">
    <source>
        <dbReference type="EMBL" id="SFJ86346.1"/>
    </source>
</evidence>
<dbReference type="AlphaFoldDB" id="A0A1I3UW83"/>
<dbReference type="Proteomes" id="UP000199589">
    <property type="component" value="Unassembled WGS sequence"/>
</dbReference>
<comment type="similarity">
    <text evidence="2">Belongs to the UPF0291 family.</text>
</comment>
<dbReference type="HAMAP" id="MF_01103">
    <property type="entry name" value="UPF0291"/>
    <property type="match status" value="1"/>
</dbReference>
<reference evidence="5" key="1">
    <citation type="submission" date="2016-10" db="EMBL/GenBank/DDBJ databases">
        <authorList>
            <person name="Varghese N."/>
            <person name="Submissions S."/>
        </authorList>
    </citation>
    <scope>NUCLEOTIDE SEQUENCE [LARGE SCALE GENOMIC DNA]</scope>
    <source>
        <strain evidence="5">DSM 16108</strain>
    </source>
</reference>
<keyword evidence="1 2" id="KW-0963">Cytoplasm</keyword>
<dbReference type="PANTHER" id="PTHR37300:SF1">
    <property type="entry name" value="UPF0291 PROTEIN YNZC"/>
    <property type="match status" value="1"/>
</dbReference>
<dbReference type="PANTHER" id="PTHR37300">
    <property type="entry name" value="UPF0291 PROTEIN CBO2609/CLC_2481"/>
    <property type="match status" value="1"/>
</dbReference>
<evidence type="ECO:0000256" key="1">
    <source>
        <dbReference type="ARBA" id="ARBA00022490"/>
    </source>
</evidence>
<dbReference type="SUPFAM" id="SSF158221">
    <property type="entry name" value="YnzC-like"/>
    <property type="match status" value="1"/>
</dbReference>